<feature type="transmembrane region" description="Helical" evidence="6">
    <location>
        <begin position="525"/>
        <end position="542"/>
    </location>
</feature>
<proteinExistence type="predicted"/>
<dbReference type="PANTHER" id="PTHR43243:SF4">
    <property type="entry name" value="CATIONIC AMINO ACID TRANSPORTER 4"/>
    <property type="match status" value="1"/>
</dbReference>
<keyword evidence="4 6" id="KW-1133">Transmembrane helix</keyword>
<comment type="caution">
    <text evidence="7">The sequence shown here is derived from an EMBL/GenBank/DDBJ whole genome shotgun (WGS) entry which is preliminary data.</text>
</comment>
<evidence type="ECO:0000256" key="5">
    <source>
        <dbReference type="ARBA" id="ARBA00023136"/>
    </source>
</evidence>
<dbReference type="Proteomes" id="UP000466442">
    <property type="component" value="Unassembled WGS sequence"/>
</dbReference>
<feature type="transmembrane region" description="Helical" evidence="6">
    <location>
        <begin position="382"/>
        <end position="402"/>
    </location>
</feature>
<feature type="transmembrane region" description="Helical" evidence="6">
    <location>
        <begin position="104"/>
        <end position="123"/>
    </location>
</feature>
<feature type="transmembrane region" description="Helical" evidence="6">
    <location>
        <begin position="304"/>
        <end position="328"/>
    </location>
</feature>
<name>A0A8S9XL17_APOLU</name>
<protein>
    <recommendedName>
        <fullName evidence="9">Cationic amino acid transporter C-terminal domain-containing protein</fullName>
    </recommendedName>
</protein>
<evidence type="ECO:0000313" key="7">
    <source>
        <dbReference type="EMBL" id="KAF6209309.1"/>
    </source>
</evidence>
<accession>A0A8S9XL17</accession>
<evidence type="ECO:0000256" key="4">
    <source>
        <dbReference type="ARBA" id="ARBA00022989"/>
    </source>
</evidence>
<feature type="transmembrane region" description="Helical" evidence="6">
    <location>
        <begin position="497"/>
        <end position="518"/>
    </location>
</feature>
<gene>
    <name evidence="7" type="ORF">GE061_015056</name>
</gene>
<evidence type="ECO:0000256" key="1">
    <source>
        <dbReference type="ARBA" id="ARBA00004141"/>
    </source>
</evidence>
<dbReference type="GO" id="GO:0015171">
    <property type="term" value="F:amino acid transmembrane transporter activity"/>
    <property type="evidence" value="ECO:0007669"/>
    <property type="project" value="TreeGrafter"/>
</dbReference>
<comment type="subcellular location">
    <subcellularLocation>
        <location evidence="1">Membrane</location>
        <topology evidence="1">Multi-pass membrane protein</topology>
    </subcellularLocation>
</comment>
<sequence>MKNNIVAFFSLLMRRKMLLKRSVGEMPREMTSSAVFVLGVSASIGISVFDMYPIMKAYGGPSIISFPFAGIFQSVAVLCYCEMASIKPCMGGPYHYAYQMLSEFEAFLIGWVLMLCLLAGVSYRLKYISSLLDVIFFDGNLSSREKSAMPLPSNFYFLSEFPDLLALIISFTLAGLLSLGESESARYILACFCACLMYLTILILTSVGFGDYTVFQTLQIGRLDVLLDSYLPCSQDYVYIFLLSFLGEETVAANETLPATMLRLYICCLLWNTIYPVLMLLNFQREDDELNSVRRLLERYDLSGLHVLVLYGVIGGSLCSVFLLMMSLERLILSMSRDGLLFKLFVNVAHSSDTYVAPSFFIGLLSGFLAVFFNLKILREVFVSTNMIAAILGPLFVLKSRYLWSIDYVWLYANRERPEPGILTNVVVTILGLSVAAVGYFLCLSIRHVKNYGDLVVTKFPMTYIIVIILFSFVALCTFITLLFLPQNPIVSKYKIWGVPFTPIFSIFLHAATGPLIVTEAYSILTGWVILGLFVYFFYSITNSQEDI</sequence>
<evidence type="ECO:0000313" key="8">
    <source>
        <dbReference type="Proteomes" id="UP000466442"/>
    </source>
</evidence>
<dbReference type="PANTHER" id="PTHR43243">
    <property type="entry name" value="INNER MEMBRANE TRANSPORTER YGJI-RELATED"/>
    <property type="match status" value="1"/>
</dbReference>
<keyword evidence="8" id="KW-1185">Reference proteome</keyword>
<organism evidence="7 8">
    <name type="scientific">Apolygus lucorum</name>
    <name type="common">Small green plant bug</name>
    <name type="synonym">Lygocoris lucorum</name>
    <dbReference type="NCBI Taxonomy" id="248454"/>
    <lineage>
        <taxon>Eukaryota</taxon>
        <taxon>Metazoa</taxon>
        <taxon>Ecdysozoa</taxon>
        <taxon>Arthropoda</taxon>
        <taxon>Hexapoda</taxon>
        <taxon>Insecta</taxon>
        <taxon>Pterygota</taxon>
        <taxon>Neoptera</taxon>
        <taxon>Paraneoptera</taxon>
        <taxon>Hemiptera</taxon>
        <taxon>Heteroptera</taxon>
        <taxon>Panheteroptera</taxon>
        <taxon>Cimicomorpha</taxon>
        <taxon>Miridae</taxon>
        <taxon>Mirini</taxon>
        <taxon>Apolygus</taxon>
    </lineage>
</organism>
<feature type="transmembrane region" description="Helical" evidence="6">
    <location>
        <begin position="464"/>
        <end position="485"/>
    </location>
</feature>
<feature type="transmembrane region" description="Helical" evidence="6">
    <location>
        <begin position="187"/>
        <end position="209"/>
    </location>
</feature>
<dbReference type="InterPro" id="IPR002293">
    <property type="entry name" value="AA/rel_permease1"/>
</dbReference>
<evidence type="ECO:0000256" key="6">
    <source>
        <dbReference type="SAM" id="Phobius"/>
    </source>
</evidence>
<evidence type="ECO:0000256" key="2">
    <source>
        <dbReference type="ARBA" id="ARBA00022448"/>
    </source>
</evidence>
<dbReference type="PIRSF" id="PIRSF006060">
    <property type="entry name" value="AA_transporter"/>
    <property type="match status" value="1"/>
</dbReference>
<keyword evidence="3 6" id="KW-0812">Transmembrane</keyword>
<dbReference type="GO" id="GO:0016020">
    <property type="term" value="C:membrane"/>
    <property type="evidence" value="ECO:0007669"/>
    <property type="project" value="UniProtKB-SubCell"/>
</dbReference>
<dbReference type="Gene3D" id="1.20.1740.10">
    <property type="entry name" value="Amino acid/polyamine transporter I"/>
    <property type="match status" value="1"/>
</dbReference>
<feature type="transmembrane region" description="Helical" evidence="6">
    <location>
        <begin position="262"/>
        <end position="283"/>
    </location>
</feature>
<keyword evidence="5 6" id="KW-0472">Membrane</keyword>
<dbReference type="AlphaFoldDB" id="A0A8S9XL17"/>
<feature type="transmembrane region" description="Helical" evidence="6">
    <location>
        <begin position="355"/>
        <end position="375"/>
    </location>
</feature>
<reference evidence="7" key="1">
    <citation type="journal article" date="2021" name="Mol. Ecol. Resour.">
        <title>Apolygus lucorum genome provides insights into omnivorousness and mesophyll feeding.</title>
        <authorList>
            <person name="Liu Y."/>
            <person name="Liu H."/>
            <person name="Wang H."/>
            <person name="Huang T."/>
            <person name="Liu B."/>
            <person name="Yang B."/>
            <person name="Yin L."/>
            <person name="Li B."/>
            <person name="Zhang Y."/>
            <person name="Zhang S."/>
            <person name="Jiang F."/>
            <person name="Zhang X."/>
            <person name="Ren Y."/>
            <person name="Wang B."/>
            <person name="Wang S."/>
            <person name="Lu Y."/>
            <person name="Wu K."/>
            <person name="Fan W."/>
            <person name="Wang G."/>
        </authorList>
    </citation>
    <scope>NUCLEOTIDE SEQUENCE</scope>
    <source>
        <strain evidence="7">12Hb</strain>
    </source>
</reference>
<evidence type="ECO:0000256" key="3">
    <source>
        <dbReference type="ARBA" id="ARBA00022692"/>
    </source>
</evidence>
<dbReference type="EMBL" id="WIXP02000006">
    <property type="protein sequence ID" value="KAF6209309.1"/>
    <property type="molecule type" value="Genomic_DNA"/>
</dbReference>
<feature type="transmembrane region" description="Helical" evidence="6">
    <location>
        <begin position="422"/>
        <end position="443"/>
    </location>
</feature>
<evidence type="ECO:0008006" key="9">
    <source>
        <dbReference type="Google" id="ProtNLM"/>
    </source>
</evidence>
<keyword evidence="2" id="KW-0813">Transport</keyword>
<feature type="transmembrane region" description="Helical" evidence="6">
    <location>
        <begin position="161"/>
        <end position="180"/>
    </location>
</feature>
<feature type="transmembrane region" description="Helical" evidence="6">
    <location>
        <begin position="58"/>
        <end position="83"/>
    </location>
</feature>
<dbReference type="Pfam" id="PF13520">
    <property type="entry name" value="AA_permease_2"/>
    <property type="match status" value="1"/>
</dbReference>